<dbReference type="EMBL" id="MU003500">
    <property type="protein sequence ID" value="KAF2473160.1"/>
    <property type="molecule type" value="Genomic_DNA"/>
</dbReference>
<name>A0ACB6R235_9PLEO</name>
<gene>
    <name evidence="1" type="ORF">BDR25DRAFT_282464</name>
</gene>
<proteinExistence type="predicted"/>
<organism evidence="1 2">
    <name type="scientific">Lindgomyces ingoldianus</name>
    <dbReference type="NCBI Taxonomy" id="673940"/>
    <lineage>
        <taxon>Eukaryota</taxon>
        <taxon>Fungi</taxon>
        <taxon>Dikarya</taxon>
        <taxon>Ascomycota</taxon>
        <taxon>Pezizomycotina</taxon>
        <taxon>Dothideomycetes</taxon>
        <taxon>Pleosporomycetidae</taxon>
        <taxon>Pleosporales</taxon>
        <taxon>Lindgomycetaceae</taxon>
        <taxon>Lindgomyces</taxon>
    </lineage>
</organism>
<protein>
    <submittedName>
        <fullName evidence="1">Short-chain dehydrogenase</fullName>
    </submittedName>
</protein>
<dbReference type="Proteomes" id="UP000799755">
    <property type="component" value="Unassembled WGS sequence"/>
</dbReference>
<accession>A0ACB6R235</accession>
<evidence type="ECO:0000313" key="2">
    <source>
        <dbReference type="Proteomes" id="UP000799755"/>
    </source>
</evidence>
<evidence type="ECO:0000313" key="1">
    <source>
        <dbReference type="EMBL" id="KAF2473160.1"/>
    </source>
</evidence>
<sequence>MASLKFGFSTNAEEVTEHWKDQIKGKTILITGVSPGGIGLTTACALAPHSPALLILATRSQSNLTAAQTEIAKVAPTCPTKLLTLDLSSIRTVRTAAAELNSWTGVPKIDILINNAAIMSTPWGKNEDGIEQQFGTNHIGTFLFTNLVMEKIIAAKGRIINVSSAGHRYGPVRFEDWNFQDGKEYNPEAAYGQSKTANMLYAVALASKLQSKGVTAYSLHPGVIYTNLGRHIPMEVLKARGLVDENGNINTNGPFKFKTHSQGAATTVVAALDPTIADRSGAYLADASIDHDDNISPYAVDKDNAEKLWVLSEKLVGQKFEF</sequence>
<keyword evidence="2" id="KW-1185">Reference proteome</keyword>
<comment type="caution">
    <text evidence="1">The sequence shown here is derived from an EMBL/GenBank/DDBJ whole genome shotgun (WGS) entry which is preliminary data.</text>
</comment>
<reference evidence="1" key="1">
    <citation type="journal article" date="2020" name="Stud. Mycol.">
        <title>101 Dothideomycetes genomes: a test case for predicting lifestyles and emergence of pathogens.</title>
        <authorList>
            <person name="Haridas S."/>
            <person name="Albert R."/>
            <person name="Binder M."/>
            <person name="Bloem J."/>
            <person name="Labutti K."/>
            <person name="Salamov A."/>
            <person name="Andreopoulos B."/>
            <person name="Baker S."/>
            <person name="Barry K."/>
            <person name="Bills G."/>
            <person name="Bluhm B."/>
            <person name="Cannon C."/>
            <person name="Castanera R."/>
            <person name="Culley D."/>
            <person name="Daum C."/>
            <person name="Ezra D."/>
            <person name="Gonzalez J."/>
            <person name="Henrissat B."/>
            <person name="Kuo A."/>
            <person name="Liang C."/>
            <person name="Lipzen A."/>
            <person name="Lutzoni F."/>
            <person name="Magnuson J."/>
            <person name="Mondo S."/>
            <person name="Nolan M."/>
            <person name="Ohm R."/>
            <person name="Pangilinan J."/>
            <person name="Park H.-J."/>
            <person name="Ramirez L."/>
            <person name="Alfaro M."/>
            <person name="Sun H."/>
            <person name="Tritt A."/>
            <person name="Yoshinaga Y."/>
            <person name="Zwiers L.-H."/>
            <person name="Turgeon B."/>
            <person name="Goodwin S."/>
            <person name="Spatafora J."/>
            <person name="Crous P."/>
            <person name="Grigoriev I."/>
        </authorList>
    </citation>
    <scope>NUCLEOTIDE SEQUENCE</scope>
    <source>
        <strain evidence="1">ATCC 200398</strain>
    </source>
</reference>